<accession>A0A084QUI0</accession>
<organism evidence="1 2">
    <name type="scientific">Stachybotrys chlorohalonatus (strain IBT 40285)</name>
    <dbReference type="NCBI Taxonomy" id="1283841"/>
    <lineage>
        <taxon>Eukaryota</taxon>
        <taxon>Fungi</taxon>
        <taxon>Dikarya</taxon>
        <taxon>Ascomycota</taxon>
        <taxon>Pezizomycotina</taxon>
        <taxon>Sordariomycetes</taxon>
        <taxon>Hypocreomycetidae</taxon>
        <taxon>Hypocreales</taxon>
        <taxon>Stachybotryaceae</taxon>
        <taxon>Stachybotrys</taxon>
    </lineage>
</organism>
<dbReference type="InParanoid" id="A0A084QUI0"/>
<keyword evidence="2" id="KW-1185">Reference proteome</keyword>
<proteinExistence type="predicted"/>
<sequence length="43" mass="4605">MLIGAKRAVVWAVRGSGQVRYGHEAGSPSASYMYPARMLGLLP</sequence>
<evidence type="ECO:0000313" key="2">
    <source>
        <dbReference type="Proteomes" id="UP000028524"/>
    </source>
</evidence>
<dbReference type="Proteomes" id="UP000028524">
    <property type="component" value="Unassembled WGS sequence"/>
</dbReference>
<name>A0A084QUI0_STAC4</name>
<dbReference type="AlphaFoldDB" id="A0A084QUI0"/>
<dbReference type="HOGENOM" id="CLU_3242441_0_0_1"/>
<reference evidence="1 2" key="1">
    <citation type="journal article" date="2014" name="BMC Genomics">
        <title>Comparative genome sequencing reveals chemotype-specific gene clusters in the toxigenic black mold Stachybotrys.</title>
        <authorList>
            <person name="Semeiks J."/>
            <person name="Borek D."/>
            <person name="Otwinowski Z."/>
            <person name="Grishin N.V."/>
        </authorList>
    </citation>
    <scope>NUCLEOTIDE SEQUENCE [LARGE SCALE GENOMIC DNA]</scope>
    <source>
        <strain evidence="1 2">IBT 40285</strain>
    </source>
</reference>
<protein>
    <submittedName>
        <fullName evidence="1">Uncharacterized protein</fullName>
    </submittedName>
</protein>
<dbReference type="EMBL" id="KL660118">
    <property type="protein sequence ID" value="KFA67615.1"/>
    <property type="molecule type" value="Genomic_DNA"/>
</dbReference>
<evidence type="ECO:0000313" key="1">
    <source>
        <dbReference type="EMBL" id="KFA67615.1"/>
    </source>
</evidence>
<gene>
    <name evidence="1" type="ORF">S40285_10873</name>
</gene>